<evidence type="ECO:0000313" key="2">
    <source>
        <dbReference type="Proteomes" id="UP000198215"/>
    </source>
</evidence>
<dbReference type="RefSeq" id="WP_088975166.1">
    <property type="nucleotide sequence ID" value="NZ_LT607753.1"/>
</dbReference>
<dbReference type="Pfam" id="PF11338">
    <property type="entry name" value="DUF3140"/>
    <property type="match status" value="1"/>
</dbReference>
<dbReference type="EMBL" id="LT607753">
    <property type="protein sequence ID" value="SCG46094.1"/>
    <property type="molecule type" value="Genomic_DNA"/>
</dbReference>
<organism evidence="1 2">
    <name type="scientific">Micromonospora coxensis</name>
    <dbReference type="NCBI Taxonomy" id="356852"/>
    <lineage>
        <taxon>Bacteria</taxon>
        <taxon>Bacillati</taxon>
        <taxon>Actinomycetota</taxon>
        <taxon>Actinomycetes</taxon>
        <taxon>Micromonosporales</taxon>
        <taxon>Micromonosporaceae</taxon>
        <taxon>Micromonospora</taxon>
    </lineage>
</organism>
<proteinExistence type="predicted"/>
<dbReference type="AlphaFoldDB" id="A0A1C5HJC9"/>
<sequence>MSRSEDPEQTYREFTDAVNMKPGELRTWLETDESKHVGWRKKGTKGGESVGHESGRKIIDLLRRKRAELTAADYKHMRKVVGYVHRHMAQRPSGDVRDTRWRWSLMNWGHDPLKD</sequence>
<accession>A0A1C5HJC9</accession>
<evidence type="ECO:0008006" key="3">
    <source>
        <dbReference type="Google" id="ProtNLM"/>
    </source>
</evidence>
<reference evidence="2" key="1">
    <citation type="submission" date="2016-06" db="EMBL/GenBank/DDBJ databases">
        <authorList>
            <person name="Varghese N."/>
            <person name="Submissions Spin"/>
        </authorList>
    </citation>
    <scope>NUCLEOTIDE SEQUENCE [LARGE SCALE GENOMIC DNA]</scope>
    <source>
        <strain evidence="2">DSM 45161</strain>
    </source>
</reference>
<keyword evidence="2" id="KW-1185">Reference proteome</keyword>
<dbReference type="Proteomes" id="UP000198215">
    <property type="component" value="Chromosome I"/>
</dbReference>
<evidence type="ECO:0000313" key="1">
    <source>
        <dbReference type="EMBL" id="SCG46094.1"/>
    </source>
</evidence>
<protein>
    <recommendedName>
        <fullName evidence="3">DNA-binding protein</fullName>
    </recommendedName>
</protein>
<dbReference type="InterPro" id="IPR021487">
    <property type="entry name" value="DUF3140"/>
</dbReference>
<gene>
    <name evidence="1" type="ORF">GA0070614_1395</name>
</gene>
<dbReference type="PANTHER" id="PTHR40630">
    <property type="entry name" value="POSSIBLE DNA-BINDING PROTEIN"/>
    <property type="match status" value="1"/>
</dbReference>
<dbReference type="OrthoDB" id="513524at2"/>
<dbReference type="PANTHER" id="PTHR40630:SF1">
    <property type="entry name" value="DNA-BINDING PROTEIN"/>
    <property type="match status" value="1"/>
</dbReference>
<name>A0A1C5HJC9_9ACTN</name>